<dbReference type="Proteomes" id="UP000298138">
    <property type="component" value="Unassembled WGS sequence"/>
</dbReference>
<gene>
    <name evidence="1" type="ORF">EX30DRAFT_114660</name>
</gene>
<reference evidence="1 2" key="1">
    <citation type="submission" date="2019-04" db="EMBL/GenBank/DDBJ databases">
        <title>Comparative genomics and transcriptomics to analyze fruiting body development in filamentous ascomycetes.</title>
        <authorList>
            <consortium name="DOE Joint Genome Institute"/>
            <person name="Lutkenhaus R."/>
            <person name="Traeger S."/>
            <person name="Breuer J."/>
            <person name="Kuo A."/>
            <person name="Lipzen A."/>
            <person name="Pangilinan J."/>
            <person name="Dilworth D."/>
            <person name="Sandor L."/>
            <person name="Poggeler S."/>
            <person name="Barry K."/>
            <person name="Grigoriev I.V."/>
            <person name="Nowrousian M."/>
        </authorList>
    </citation>
    <scope>NUCLEOTIDE SEQUENCE [LARGE SCALE GENOMIC DNA]</scope>
    <source>
        <strain evidence="1 2">CBS 389.68</strain>
    </source>
</reference>
<name>A0A4S2MPV9_9PEZI</name>
<dbReference type="EMBL" id="ML220133">
    <property type="protein sequence ID" value="TGZ79236.1"/>
    <property type="molecule type" value="Genomic_DNA"/>
</dbReference>
<proteinExistence type="predicted"/>
<evidence type="ECO:0000313" key="1">
    <source>
        <dbReference type="EMBL" id="TGZ79236.1"/>
    </source>
</evidence>
<organism evidence="1 2">
    <name type="scientific">Ascodesmis nigricans</name>
    <dbReference type="NCBI Taxonomy" id="341454"/>
    <lineage>
        <taxon>Eukaryota</taxon>
        <taxon>Fungi</taxon>
        <taxon>Dikarya</taxon>
        <taxon>Ascomycota</taxon>
        <taxon>Pezizomycotina</taxon>
        <taxon>Pezizomycetes</taxon>
        <taxon>Pezizales</taxon>
        <taxon>Ascodesmidaceae</taxon>
        <taxon>Ascodesmis</taxon>
    </lineage>
</organism>
<accession>A0A4S2MPV9</accession>
<keyword evidence="2" id="KW-1185">Reference proteome</keyword>
<protein>
    <submittedName>
        <fullName evidence="1">Uncharacterized protein</fullName>
    </submittedName>
</protein>
<sequence>MDGTKHLYDDSVYPNGIAGLPPGEPYLLVSCPALPIRHRFRMLTHLLLFYLRYDQMAKEIIALYETTASNSHAGDEELVFPKLNEKKMKRLREILRLVITKTMEDLTVQQQKKFLLVAGLQHYGEVFYDPIKEDKLRYSEPVKMLFEHLTGCWIL</sequence>
<dbReference type="InParanoid" id="A0A4S2MPV9"/>
<evidence type="ECO:0000313" key="2">
    <source>
        <dbReference type="Proteomes" id="UP000298138"/>
    </source>
</evidence>
<dbReference type="AlphaFoldDB" id="A0A4S2MPV9"/>